<proteinExistence type="predicted"/>
<evidence type="ECO:0000313" key="2">
    <source>
        <dbReference type="Proteomes" id="UP000199347"/>
    </source>
</evidence>
<dbReference type="InterPro" id="IPR010732">
    <property type="entry name" value="T6SS_TssG-like"/>
</dbReference>
<evidence type="ECO:0000313" key="1">
    <source>
        <dbReference type="EMBL" id="SCZ26486.1"/>
    </source>
</evidence>
<keyword evidence="2" id="KW-1185">Reference proteome</keyword>
<gene>
    <name evidence="1" type="ORF">SAMN03080610_00953</name>
</gene>
<reference evidence="2" key="1">
    <citation type="submission" date="2016-10" db="EMBL/GenBank/DDBJ databases">
        <authorList>
            <person name="Varghese N."/>
            <person name="Submissions S."/>
        </authorList>
    </citation>
    <scope>NUCLEOTIDE SEQUENCE [LARGE SCALE GENOMIC DNA]</scope>
    <source>
        <strain evidence="2">DSM 2698</strain>
    </source>
</reference>
<name>A0A1G5MMX0_AFIMA</name>
<dbReference type="PANTHER" id="PTHR35564:SF4">
    <property type="entry name" value="CYTOPLASMIC PROTEIN"/>
    <property type="match status" value="1"/>
</dbReference>
<dbReference type="Pfam" id="PF06996">
    <property type="entry name" value="T6SS_TssG"/>
    <property type="match status" value="1"/>
</dbReference>
<dbReference type="AlphaFoldDB" id="A0A1G5MMX0"/>
<accession>A0A1G5MMX0</accession>
<protein>
    <submittedName>
        <fullName evidence="1">Type VI secretion system protein ImpH</fullName>
    </submittedName>
</protein>
<dbReference type="PANTHER" id="PTHR35564">
    <property type="match status" value="1"/>
</dbReference>
<dbReference type="STRING" id="1120955.SAMN03080610_00953"/>
<dbReference type="NCBIfam" id="TIGR03347">
    <property type="entry name" value="VI_chp_1"/>
    <property type="match status" value="1"/>
</dbReference>
<sequence length="345" mass="37321">MSAVQESSIVTPEGTEQVDDLSRLRQRLVEEPGLFEPSTAFRLAAEEDEVSITSPFGVAPTPVPVVLEQGRNGTIAATTPVSGLIGPLGVLPPSYDEAVMREERNRSHALLAFFDIFGARWAALFFAAAEKYRLARRLRWRGRVAGNAFLTALFSLTGFGTRGLKETSGVDTDVILRFAGFFAQRTRNASNLRAMLADFTGVPVKIEQFRPRWLTVAEHDRTAIGPTARLGVNTMAGTAVRDRSSGFRIVLGPLDYRDYCAFAPGSAAAAELVALTRLFVGIGLTFDVQVILKKEQVPFCQLGGADAAQPRLGWNSWARVAPAGRDSDEAFYTAEAGERGASHAA</sequence>
<dbReference type="RefSeq" id="WP_092809939.1">
    <property type="nucleotide sequence ID" value="NZ_FMVW01000001.1"/>
</dbReference>
<dbReference type="OrthoDB" id="1523296at2"/>
<dbReference type="Proteomes" id="UP000199347">
    <property type="component" value="Unassembled WGS sequence"/>
</dbReference>
<dbReference type="EMBL" id="FMVW01000001">
    <property type="protein sequence ID" value="SCZ26486.1"/>
    <property type="molecule type" value="Genomic_DNA"/>
</dbReference>
<organism evidence="1 2">
    <name type="scientific">Afifella marina DSM 2698</name>
    <dbReference type="NCBI Taxonomy" id="1120955"/>
    <lineage>
        <taxon>Bacteria</taxon>
        <taxon>Pseudomonadati</taxon>
        <taxon>Pseudomonadota</taxon>
        <taxon>Alphaproteobacteria</taxon>
        <taxon>Hyphomicrobiales</taxon>
        <taxon>Afifellaceae</taxon>
        <taxon>Afifella</taxon>
    </lineage>
</organism>